<accession>A0ABW1VJB7</accession>
<proteinExistence type="inferred from homology"/>
<dbReference type="SUPFAM" id="SSF53822">
    <property type="entry name" value="Periplasmic binding protein-like I"/>
    <property type="match status" value="1"/>
</dbReference>
<evidence type="ECO:0000256" key="3">
    <source>
        <dbReference type="ARBA" id="ARBA00022729"/>
    </source>
</evidence>
<dbReference type="Pfam" id="PF13407">
    <property type="entry name" value="Peripla_BP_4"/>
    <property type="match status" value="1"/>
</dbReference>
<dbReference type="PANTHER" id="PTHR46847">
    <property type="entry name" value="D-ALLOSE-BINDING PERIPLASMIC PROTEIN-RELATED"/>
    <property type="match status" value="1"/>
</dbReference>
<dbReference type="EMBL" id="JBHSTP010000003">
    <property type="protein sequence ID" value="MFC6357180.1"/>
    <property type="molecule type" value="Genomic_DNA"/>
</dbReference>
<evidence type="ECO:0000256" key="2">
    <source>
        <dbReference type="ARBA" id="ARBA00007639"/>
    </source>
</evidence>
<dbReference type="PROSITE" id="PS51257">
    <property type="entry name" value="PROKAR_LIPOPROTEIN"/>
    <property type="match status" value="1"/>
</dbReference>
<comment type="subcellular location">
    <subcellularLocation>
        <location evidence="1">Cell envelope</location>
    </subcellularLocation>
</comment>
<comment type="similarity">
    <text evidence="2">Belongs to the bacterial solute-binding protein 2 family.</text>
</comment>
<sequence>MARTARRRPPLFVTAIAGLSAAVFLLAGCSAGGGGSDGGSTDKVHVTLITKDPDNHFWTAMVDGATKAAEDNNVDLTVAAGKDQTDADGQIRAIEDAIARGDNAILIANNGPAVDDAITKARDAGLLVIALDTPTDPLSLVDATMASDNFHAGELIGQWTAGALGGKKATIALLDLFGDKIVSIDHQRDQGFVTGMGIDPANDQVNGDEAARGTYSAGDYEIVCNQATNGAEDGGRSAMENCLSANPGINVVYSANETSGVGAVAALKAAGITDALVVSIDGSCSGIQSVVDGQFGAVAQQYPSKMGQLGVEAVIKWVADGSVPQPEAGLDFIDTGITLVTDKPVTGLDSIDSAKGLELCW</sequence>
<dbReference type="PANTHER" id="PTHR46847:SF1">
    <property type="entry name" value="D-ALLOSE-BINDING PERIPLASMIC PROTEIN-RELATED"/>
    <property type="match status" value="1"/>
</dbReference>
<feature type="domain" description="Periplasmic binding protein" evidence="5">
    <location>
        <begin position="47"/>
        <end position="315"/>
    </location>
</feature>
<dbReference type="InterPro" id="IPR025997">
    <property type="entry name" value="SBP_2_dom"/>
</dbReference>
<feature type="chain" id="PRO_5047029413" evidence="4">
    <location>
        <begin position="28"/>
        <end position="361"/>
    </location>
</feature>
<keyword evidence="7" id="KW-1185">Reference proteome</keyword>
<comment type="caution">
    <text evidence="6">The sequence shown here is derived from an EMBL/GenBank/DDBJ whole genome shotgun (WGS) entry which is preliminary data.</text>
</comment>
<organism evidence="6 7">
    <name type="scientific">Luethyella okanaganae</name>
    <dbReference type="NCBI Taxonomy" id="69372"/>
    <lineage>
        <taxon>Bacteria</taxon>
        <taxon>Bacillati</taxon>
        <taxon>Actinomycetota</taxon>
        <taxon>Actinomycetes</taxon>
        <taxon>Micrococcales</taxon>
        <taxon>Microbacteriaceae</taxon>
        <taxon>Luethyella</taxon>
    </lineage>
</organism>
<keyword evidence="3 4" id="KW-0732">Signal</keyword>
<dbReference type="Proteomes" id="UP001596306">
    <property type="component" value="Unassembled WGS sequence"/>
</dbReference>
<evidence type="ECO:0000313" key="6">
    <source>
        <dbReference type="EMBL" id="MFC6357180.1"/>
    </source>
</evidence>
<protein>
    <submittedName>
        <fullName evidence="6">Substrate-binding domain-containing protein</fullName>
    </submittedName>
</protein>
<evidence type="ECO:0000313" key="7">
    <source>
        <dbReference type="Proteomes" id="UP001596306"/>
    </source>
</evidence>
<dbReference type="RefSeq" id="WP_386732741.1">
    <property type="nucleotide sequence ID" value="NZ_JBHSTP010000003.1"/>
</dbReference>
<name>A0ABW1VJB7_9MICO</name>
<dbReference type="Gene3D" id="3.40.50.2300">
    <property type="match status" value="2"/>
</dbReference>
<evidence type="ECO:0000256" key="4">
    <source>
        <dbReference type="SAM" id="SignalP"/>
    </source>
</evidence>
<evidence type="ECO:0000256" key="1">
    <source>
        <dbReference type="ARBA" id="ARBA00004196"/>
    </source>
</evidence>
<feature type="signal peptide" evidence="4">
    <location>
        <begin position="1"/>
        <end position="27"/>
    </location>
</feature>
<evidence type="ECO:0000259" key="5">
    <source>
        <dbReference type="Pfam" id="PF13407"/>
    </source>
</evidence>
<reference evidence="7" key="1">
    <citation type="journal article" date="2019" name="Int. J. Syst. Evol. Microbiol.">
        <title>The Global Catalogue of Microorganisms (GCM) 10K type strain sequencing project: providing services to taxonomists for standard genome sequencing and annotation.</title>
        <authorList>
            <consortium name="The Broad Institute Genomics Platform"/>
            <consortium name="The Broad Institute Genome Sequencing Center for Infectious Disease"/>
            <person name="Wu L."/>
            <person name="Ma J."/>
        </authorList>
    </citation>
    <scope>NUCLEOTIDE SEQUENCE [LARGE SCALE GENOMIC DNA]</scope>
    <source>
        <strain evidence="7">CCUG 43304</strain>
    </source>
</reference>
<gene>
    <name evidence="6" type="ORF">ACFQB0_13800</name>
</gene>
<dbReference type="InterPro" id="IPR028082">
    <property type="entry name" value="Peripla_BP_I"/>
</dbReference>